<dbReference type="HOGENOM" id="CLU_149597_0_0_1"/>
<keyword evidence="3" id="KW-1185">Reference proteome</keyword>
<dbReference type="EMBL" id="CM001221">
    <property type="protein sequence ID" value="AES99340.2"/>
    <property type="molecule type" value="Genomic_DNA"/>
</dbReference>
<accession>A0A0C3XQQ3</accession>
<evidence type="ECO:0000313" key="3">
    <source>
        <dbReference type="Proteomes" id="UP000002051"/>
    </source>
</evidence>
<reference evidence="2" key="3">
    <citation type="submission" date="2015-04" db="UniProtKB">
        <authorList>
            <consortium name="EnsemblPlants"/>
        </authorList>
    </citation>
    <scope>IDENTIFICATION</scope>
    <source>
        <strain evidence="2">cv. Jemalong A17</strain>
    </source>
</reference>
<sequence length="145" mass="16893">MNATVKHTKIYLHRRNFASDQRTGIRFRGAGVTIRSFFYFHSDLFKAIGGEKIEELEQLQHVVIHIFVFLDFEALHERSRFVFEINGHECWNFTFCNVYGCGLTDCSLVSNYVPLLNVSVEDITTNYTFESFSFKAILEQWGTSM</sequence>
<gene>
    <name evidence="1" type="ordered locus">MTR_5g079590</name>
</gene>
<reference evidence="1 3" key="2">
    <citation type="journal article" date="2014" name="BMC Genomics">
        <title>An improved genome release (version Mt4.0) for the model legume Medicago truncatula.</title>
        <authorList>
            <person name="Tang H."/>
            <person name="Krishnakumar V."/>
            <person name="Bidwell S."/>
            <person name="Rosen B."/>
            <person name="Chan A."/>
            <person name="Zhou S."/>
            <person name="Gentzbittel L."/>
            <person name="Childs K.L."/>
            <person name="Yandell M."/>
            <person name="Gundlach H."/>
            <person name="Mayer K.F."/>
            <person name="Schwartz D.C."/>
            <person name="Town C.D."/>
        </authorList>
    </citation>
    <scope>GENOME REANNOTATION</scope>
    <source>
        <strain evidence="2 3">cv. Jemalong A17</strain>
    </source>
</reference>
<organism evidence="1 3">
    <name type="scientific">Medicago truncatula</name>
    <name type="common">Barrel medic</name>
    <name type="synonym">Medicago tribuloides</name>
    <dbReference type="NCBI Taxonomy" id="3880"/>
    <lineage>
        <taxon>Eukaryota</taxon>
        <taxon>Viridiplantae</taxon>
        <taxon>Streptophyta</taxon>
        <taxon>Embryophyta</taxon>
        <taxon>Tracheophyta</taxon>
        <taxon>Spermatophyta</taxon>
        <taxon>Magnoliopsida</taxon>
        <taxon>eudicotyledons</taxon>
        <taxon>Gunneridae</taxon>
        <taxon>Pentapetalae</taxon>
        <taxon>rosids</taxon>
        <taxon>fabids</taxon>
        <taxon>Fabales</taxon>
        <taxon>Fabaceae</taxon>
        <taxon>Papilionoideae</taxon>
        <taxon>50 kb inversion clade</taxon>
        <taxon>NPAAA clade</taxon>
        <taxon>Hologalegina</taxon>
        <taxon>IRL clade</taxon>
        <taxon>Trifolieae</taxon>
        <taxon>Medicago</taxon>
    </lineage>
</organism>
<dbReference type="AlphaFoldDB" id="G7KBN7"/>
<evidence type="ECO:0000313" key="2">
    <source>
        <dbReference type="EnsemblPlants" id="AES99340"/>
    </source>
</evidence>
<protein>
    <submittedName>
        <fullName evidence="1 2">Uncharacterized protein</fullName>
    </submittedName>
</protein>
<dbReference type="EnsemblPlants" id="AES99340">
    <property type="protein sequence ID" value="AES99340"/>
    <property type="gene ID" value="MTR_5g079590"/>
</dbReference>
<accession>G7KBN7</accession>
<proteinExistence type="predicted"/>
<name>G7KBN7_MEDTR</name>
<reference evidence="1 3" key="1">
    <citation type="journal article" date="2011" name="Nature">
        <title>The Medicago genome provides insight into the evolution of rhizobial symbioses.</title>
        <authorList>
            <person name="Young N.D."/>
            <person name="Debelle F."/>
            <person name="Oldroyd G.E."/>
            <person name="Geurts R."/>
            <person name="Cannon S.B."/>
            <person name="Udvardi M.K."/>
            <person name="Benedito V.A."/>
            <person name="Mayer K.F."/>
            <person name="Gouzy J."/>
            <person name="Schoof H."/>
            <person name="Van de Peer Y."/>
            <person name="Proost S."/>
            <person name="Cook D.R."/>
            <person name="Meyers B.C."/>
            <person name="Spannagl M."/>
            <person name="Cheung F."/>
            <person name="De Mita S."/>
            <person name="Krishnakumar V."/>
            <person name="Gundlach H."/>
            <person name="Zhou S."/>
            <person name="Mudge J."/>
            <person name="Bharti A.K."/>
            <person name="Murray J.D."/>
            <person name="Naoumkina M.A."/>
            <person name="Rosen B."/>
            <person name="Silverstein K.A."/>
            <person name="Tang H."/>
            <person name="Rombauts S."/>
            <person name="Zhao P.X."/>
            <person name="Zhou P."/>
            <person name="Barbe V."/>
            <person name="Bardou P."/>
            <person name="Bechner M."/>
            <person name="Bellec A."/>
            <person name="Berger A."/>
            <person name="Berges H."/>
            <person name="Bidwell S."/>
            <person name="Bisseling T."/>
            <person name="Choisne N."/>
            <person name="Couloux A."/>
            <person name="Denny R."/>
            <person name="Deshpande S."/>
            <person name="Dai X."/>
            <person name="Doyle J.J."/>
            <person name="Dudez A.M."/>
            <person name="Farmer A.D."/>
            <person name="Fouteau S."/>
            <person name="Franken C."/>
            <person name="Gibelin C."/>
            <person name="Gish J."/>
            <person name="Goldstein S."/>
            <person name="Gonzalez A.J."/>
            <person name="Green P.J."/>
            <person name="Hallab A."/>
            <person name="Hartog M."/>
            <person name="Hua A."/>
            <person name="Humphray S.J."/>
            <person name="Jeong D.H."/>
            <person name="Jing Y."/>
            <person name="Jocker A."/>
            <person name="Kenton S.M."/>
            <person name="Kim D.J."/>
            <person name="Klee K."/>
            <person name="Lai H."/>
            <person name="Lang C."/>
            <person name="Lin S."/>
            <person name="Macmil S.L."/>
            <person name="Magdelenat G."/>
            <person name="Matthews L."/>
            <person name="McCorrison J."/>
            <person name="Monaghan E.L."/>
            <person name="Mun J.H."/>
            <person name="Najar F.Z."/>
            <person name="Nicholson C."/>
            <person name="Noirot C."/>
            <person name="O'Bleness M."/>
            <person name="Paule C.R."/>
            <person name="Poulain J."/>
            <person name="Prion F."/>
            <person name="Qin B."/>
            <person name="Qu C."/>
            <person name="Retzel E.F."/>
            <person name="Riddle C."/>
            <person name="Sallet E."/>
            <person name="Samain S."/>
            <person name="Samson N."/>
            <person name="Sanders I."/>
            <person name="Saurat O."/>
            <person name="Scarpelli C."/>
            <person name="Schiex T."/>
            <person name="Segurens B."/>
            <person name="Severin A.J."/>
            <person name="Sherrier D.J."/>
            <person name="Shi R."/>
            <person name="Sims S."/>
            <person name="Singer S.R."/>
            <person name="Sinharoy S."/>
            <person name="Sterck L."/>
            <person name="Viollet A."/>
            <person name="Wang B.B."/>
            <person name="Wang K."/>
            <person name="Wang M."/>
            <person name="Wang X."/>
            <person name="Warfsmann J."/>
            <person name="Weissenbach J."/>
            <person name="White D.D."/>
            <person name="White J.D."/>
            <person name="Wiley G.B."/>
            <person name="Wincker P."/>
            <person name="Xing Y."/>
            <person name="Yang L."/>
            <person name="Yao Z."/>
            <person name="Ying F."/>
            <person name="Zhai J."/>
            <person name="Zhou L."/>
            <person name="Zuber A."/>
            <person name="Denarie J."/>
            <person name="Dixon R.A."/>
            <person name="May G.D."/>
            <person name="Schwartz D.C."/>
            <person name="Rogers J."/>
            <person name="Quetier F."/>
            <person name="Town C.D."/>
            <person name="Roe B.A."/>
        </authorList>
    </citation>
    <scope>NUCLEOTIDE SEQUENCE [LARGE SCALE GENOMIC DNA]</scope>
    <source>
        <strain evidence="1">A17</strain>
        <strain evidence="2 3">cv. Jemalong A17</strain>
    </source>
</reference>
<evidence type="ECO:0000313" key="1">
    <source>
        <dbReference type="EMBL" id="AES99340.2"/>
    </source>
</evidence>
<dbReference type="Proteomes" id="UP000002051">
    <property type="component" value="Chromosome 5"/>
</dbReference>